<gene>
    <name evidence="2" type="ORF">CCHR01_04927</name>
</gene>
<protein>
    <submittedName>
        <fullName evidence="2">Uncharacterized protein</fullName>
    </submittedName>
</protein>
<proteinExistence type="predicted"/>
<accession>A0AAD9EM51</accession>
<comment type="caution">
    <text evidence="2">The sequence shown here is derived from an EMBL/GenBank/DDBJ whole genome shotgun (WGS) entry which is preliminary data.</text>
</comment>
<feature type="region of interest" description="Disordered" evidence="1">
    <location>
        <begin position="176"/>
        <end position="224"/>
    </location>
</feature>
<sequence>MVLRPLRTPRPTGAGVAQARAKHALDSVTVFHPFERYKIPGTDYDGEERQVRPPVRLLLLAFPRCLAGVHLTGLQVQVQVQAKPNCPEGHVSSATELNLSPFSGQWDELTPDSTVPRVSSTPAGHTPDTFIPFRSFFLSSAGATNGGARYPSMPSTPSRPTLPFIKSTLFGSRPSNMTIPFRAFGPSKNTPKRSPDRRGFDPSTKQPSMLAWRHAAHGCSDRVH</sequence>
<dbReference type="Proteomes" id="UP001243330">
    <property type="component" value="Unassembled WGS sequence"/>
</dbReference>
<keyword evidence="3" id="KW-1185">Reference proteome</keyword>
<reference evidence="2" key="1">
    <citation type="submission" date="2023-01" db="EMBL/GenBank/DDBJ databases">
        <title>Colletotrichum chrysophilum M932 genome sequence.</title>
        <authorList>
            <person name="Baroncelli R."/>
        </authorList>
    </citation>
    <scope>NUCLEOTIDE SEQUENCE</scope>
    <source>
        <strain evidence="2">M932</strain>
    </source>
</reference>
<evidence type="ECO:0000256" key="1">
    <source>
        <dbReference type="SAM" id="MobiDB-lite"/>
    </source>
</evidence>
<dbReference type="AlphaFoldDB" id="A0AAD9EM51"/>
<dbReference type="EMBL" id="JAQOWY010000074">
    <property type="protein sequence ID" value="KAK1852482.1"/>
    <property type="molecule type" value="Genomic_DNA"/>
</dbReference>
<organism evidence="2 3">
    <name type="scientific">Colletotrichum chrysophilum</name>
    <dbReference type="NCBI Taxonomy" id="1836956"/>
    <lineage>
        <taxon>Eukaryota</taxon>
        <taxon>Fungi</taxon>
        <taxon>Dikarya</taxon>
        <taxon>Ascomycota</taxon>
        <taxon>Pezizomycotina</taxon>
        <taxon>Sordariomycetes</taxon>
        <taxon>Hypocreomycetidae</taxon>
        <taxon>Glomerellales</taxon>
        <taxon>Glomerellaceae</taxon>
        <taxon>Colletotrichum</taxon>
        <taxon>Colletotrichum gloeosporioides species complex</taxon>
    </lineage>
</organism>
<evidence type="ECO:0000313" key="2">
    <source>
        <dbReference type="EMBL" id="KAK1852482.1"/>
    </source>
</evidence>
<name>A0AAD9EM51_9PEZI</name>
<evidence type="ECO:0000313" key="3">
    <source>
        <dbReference type="Proteomes" id="UP001243330"/>
    </source>
</evidence>